<protein>
    <submittedName>
        <fullName evidence="1">Uncharacterized protein</fullName>
    </submittedName>
</protein>
<dbReference type="Proteomes" id="UP000471501">
    <property type="component" value="Unassembled WGS sequence"/>
</dbReference>
<evidence type="ECO:0000313" key="1">
    <source>
        <dbReference type="EMBL" id="MWB92816.1"/>
    </source>
</evidence>
<gene>
    <name evidence="1" type="ORF">GON26_00405</name>
</gene>
<organism evidence="1 2">
    <name type="scientific">Flavobacterium hydrocarbonoxydans</name>
    <dbReference type="NCBI Taxonomy" id="2683249"/>
    <lineage>
        <taxon>Bacteria</taxon>
        <taxon>Pseudomonadati</taxon>
        <taxon>Bacteroidota</taxon>
        <taxon>Flavobacteriia</taxon>
        <taxon>Flavobacteriales</taxon>
        <taxon>Flavobacteriaceae</taxon>
        <taxon>Flavobacterium</taxon>
    </lineage>
</organism>
<sequence length="184" mass="22363">MSKLLDSYIELLKIYTEEVTKLELLKDQENDKHSRWNPAITLNRSMFTYDEYLNNDLHRGYYFKEKNLIMPFLLKFIAIFENSSEEEKLDFENLKTKNKYQENLDDLVSNKVPLLDFLKFQLKELQELKYTYTIPFPPKRKNATLQQAKYEKDIKEYWVKANSLERCREEVNARIKNFEELKKH</sequence>
<dbReference type="EMBL" id="WSTB01000001">
    <property type="protein sequence ID" value="MWB92816.1"/>
    <property type="molecule type" value="Genomic_DNA"/>
</dbReference>
<dbReference type="AlphaFoldDB" id="A0A6I4NDV7"/>
<proteinExistence type="predicted"/>
<dbReference type="RefSeq" id="WP_160372765.1">
    <property type="nucleotide sequence ID" value="NZ_WSTB01000001.1"/>
</dbReference>
<comment type="caution">
    <text evidence="1">The sequence shown here is derived from an EMBL/GenBank/DDBJ whole genome shotgun (WGS) entry which is preliminary data.</text>
</comment>
<name>A0A6I4NDV7_9FLAO</name>
<reference evidence="1 2" key="1">
    <citation type="submission" date="2019-12" db="EMBL/GenBank/DDBJ databases">
        <authorList>
            <person name="Kim Y.S."/>
        </authorList>
    </citation>
    <scope>NUCLEOTIDE SEQUENCE [LARGE SCALE GENOMIC DNA]</scope>
    <source>
        <strain evidence="1 2">GA093</strain>
    </source>
</reference>
<accession>A0A6I4NDV7</accession>
<evidence type="ECO:0000313" key="2">
    <source>
        <dbReference type="Proteomes" id="UP000471501"/>
    </source>
</evidence>
<keyword evidence="2" id="KW-1185">Reference proteome</keyword>